<evidence type="ECO:0000256" key="3">
    <source>
        <dbReference type="ARBA" id="ARBA00022723"/>
    </source>
</evidence>
<evidence type="ECO:0000259" key="8">
    <source>
        <dbReference type="PROSITE" id="PS50089"/>
    </source>
</evidence>
<dbReference type="PANTHER" id="PTHR15710">
    <property type="entry name" value="E3 UBIQUITIN-PROTEIN LIGASE PRAJA"/>
    <property type="match status" value="1"/>
</dbReference>
<keyword evidence="4 6" id="KW-0863">Zinc-finger</keyword>
<keyword evidence="3" id="KW-0479">Metal-binding</keyword>
<name>A0ABQ7Z095_BRANA</name>
<dbReference type="SMART" id="SM00184">
    <property type="entry name" value="RING"/>
    <property type="match status" value="1"/>
</dbReference>
<feature type="compositionally biased region" description="Basic residues" evidence="7">
    <location>
        <begin position="1"/>
        <end position="14"/>
    </location>
</feature>
<dbReference type="SUPFAM" id="SSF57850">
    <property type="entry name" value="RING/U-box"/>
    <property type="match status" value="1"/>
</dbReference>
<proteinExistence type="predicted"/>
<protein>
    <recommendedName>
        <fullName evidence="2">RING-type E3 ubiquitin transferase</fullName>
        <ecNumber evidence="2">2.3.2.27</ecNumber>
    </recommendedName>
</protein>
<dbReference type="CDD" id="cd16454">
    <property type="entry name" value="RING-H2_PA-TM-RING"/>
    <property type="match status" value="1"/>
</dbReference>
<dbReference type="EMBL" id="JAGKQM010000016">
    <property type="protein sequence ID" value="KAH0873593.1"/>
    <property type="molecule type" value="Genomic_DNA"/>
</dbReference>
<dbReference type="InterPro" id="IPR013083">
    <property type="entry name" value="Znf_RING/FYVE/PHD"/>
</dbReference>
<accession>A0ABQ7Z095</accession>
<evidence type="ECO:0000256" key="2">
    <source>
        <dbReference type="ARBA" id="ARBA00012483"/>
    </source>
</evidence>
<keyword evidence="5" id="KW-0862">Zinc</keyword>
<evidence type="ECO:0000256" key="1">
    <source>
        <dbReference type="ARBA" id="ARBA00000900"/>
    </source>
</evidence>
<dbReference type="Gene3D" id="3.30.40.10">
    <property type="entry name" value="Zinc/RING finger domain, C3HC4 (zinc finger)"/>
    <property type="match status" value="1"/>
</dbReference>
<comment type="catalytic activity">
    <reaction evidence="1">
        <text>S-ubiquitinyl-[E2 ubiquitin-conjugating enzyme]-L-cysteine + [acceptor protein]-L-lysine = [E2 ubiquitin-conjugating enzyme]-L-cysteine + N(6)-ubiquitinyl-[acceptor protein]-L-lysine.</text>
        <dbReference type="EC" id="2.3.2.27"/>
    </reaction>
</comment>
<evidence type="ECO:0000313" key="9">
    <source>
        <dbReference type="EMBL" id="KAH0873593.1"/>
    </source>
</evidence>
<evidence type="ECO:0000256" key="6">
    <source>
        <dbReference type="PROSITE-ProRule" id="PRU00175"/>
    </source>
</evidence>
<feature type="non-terminal residue" evidence="9">
    <location>
        <position position="1"/>
    </location>
</feature>
<reference evidence="9 10" key="1">
    <citation type="submission" date="2021-05" db="EMBL/GenBank/DDBJ databases">
        <title>Genome Assembly of Synthetic Allotetraploid Brassica napus Reveals Homoeologous Exchanges between Subgenomes.</title>
        <authorList>
            <person name="Davis J.T."/>
        </authorList>
    </citation>
    <scope>NUCLEOTIDE SEQUENCE [LARGE SCALE GENOMIC DNA]</scope>
    <source>
        <strain evidence="10">cv. Da-Ae</strain>
        <tissue evidence="9">Seedling</tissue>
    </source>
</reference>
<dbReference type="InterPro" id="IPR001841">
    <property type="entry name" value="Znf_RING"/>
</dbReference>
<sequence length="245" mass="28091">GAKAKQKTKKKQRKNNQTMEENGEVGLARPISRVHCRQRYNLKLEAGKTKLGAILEMSIVEEGRGSRKGCVRTRVYLSIPVIEGRGLLTLYMNVLVRVDHYHNIRRGIKIDQDHRIIKADQYDGVWDSDSIVVDHEEGWKHVARIYMDDDKTLRYTFPRADIAIHQIHFEPASESAVRSLKISRIEEKICCAICLEDLPVGSAASSLPCQHHFHTGCILEWLKNSRFCPTCRLVLPAKERFFSNI</sequence>
<dbReference type="PANTHER" id="PTHR15710:SF201">
    <property type="entry name" value="RING-TYPE DOMAIN-CONTAINING PROTEIN"/>
    <property type="match status" value="1"/>
</dbReference>
<dbReference type="Pfam" id="PF13639">
    <property type="entry name" value="zf-RING_2"/>
    <property type="match status" value="1"/>
</dbReference>
<comment type="caution">
    <text evidence="9">The sequence shown here is derived from an EMBL/GenBank/DDBJ whole genome shotgun (WGS) entry which is preliminary data.</text>
</comment>
<dbReference type="Proteomes" id="UP000824890">
    <property type="component" value="Unassembled WGS sequence"/>
</dbReference>
<keyword evidence="10" id="KW-1185">Reference proteome</keyword>
<evidence type="ECO:0000313" key="10">
    <source>
        <dbReference type="Proteomes" id="UP000824890"/>
    </source>
</evidence>
<organism evidence="9 10">
    <name type="scientific">Brassica napus</name>
    <name type="common">Rape</name>
    <dbReference type="NCBI Taxonomy" id="3708"/>
    <lineage>
        <taxon>Eukaryota</taxon>
        <taxon>Viridiplantae</taxon>
        <taxon>Streptophyta</taxon>
        <taxon>Embryophyta</taxon>
        <taxon>Tracheophyta</taxon>
        <taxon>Spermatophyta</taxon>
        <taxon>Magnoliopsida</taxon>
        <taxon>eudicotyledons</taxon>
        <taxon>Gunneridae</taxon>
        <taxon>Pentapetalae</taxon>
        <taxon>rosids</taxon>
        <taxon>malvids</taxon>
        <taxon>Brassicales</taxon>
        <taxon>Brassicaceae</taxon>
        <taxon>Brassiceae</taxon>
        <taxon>Brassica</taxon>
    </lineage>
</organism>
<gene>
    <name evidence="9" type="ORF">HID58_070955</name>
</gene>
<evidence type="ECO:0000256" key="5">
    <source>
        <dbReference type="ARBA" id="ARBA00022833"/>
    </source>
</evidence>
<dbReference type="EC" id="2.3.2.27" evidence="2"/>
<evidence type="ECO:0000256" key="4">
    <source>
        <dbReference type="ARBA" id="ARBA00022771"/>
    </source>
</evidence>
<dbReference type="PROSITE" id="PS50089">
    <property type="entry name" value="ZF_RING_2"/>
    <property type="match status" value="1"/>
</dbReference>
<feature type="region of interest" description="Disordered" evidence="7">
    <location>
        <begin position="1"/>
        <end position="24"/>
    </location>
</feature>
<evidence type="ECO:0000256" key="7">
    <source>
        <dbReference type="SAM" id="MobiDB-lite"/>
    </source>
</evidence>
<feature type="domain" description="RING-type" evidence="8">
    <location>
        <begin position="191"/>
        <end position="232"/>
    </location>
</feature>